<dbReference type="GO" id="GO:0005886">
    <property type="term" value="C:plasma membrane"/>
    <property type="evidence" value="ECO:0007669"/>
    <property type="project" value="TreeGrafter"/>
</dbReference>
<keyword evidence="3" id="KW-0133">Cell shape</keyword>
<dbReference type="PANTHER" id="PTHR34138">
    <property type="entry name" value="CELL SHAPE-DETERMINING PROTEIN MREC"/>
    <property type="match status" value="1"/>
</dbReference>
<evidence type="ECO:0000256" key="4">
    <source>
        <dbReference type="ARBA" id="ARBA00032089"/>
    </source>
</evidence>
<feature type="domain" description="Rod shape-determining protein MreC beta-barrel core" evidence="5">
    <location>
        <begin position="107"/>
        <end position="255"/>
    </location>
</feature>
<dbReference type="NCBIfam" id="NF010532">
    <property type="entry name" value="PRK13922.9-3"/>
    <property type="match status" value="1"/>
</dbReference>
<dbReference type="Gene3D" id="2.40.10.340">
    <property type="entry name" value="Rod shape-determining protein MreC, domain 1"/>
    <property type="match status" value="1"/>
</dbReference>
<dbReference type="Pfam" id="PF04085">
    <property type="entry name" value="MreC"/>
    <property type="match status" value="1"/>
</dbReference>
<dbReference type="EMBL" id="FPIY01000005">
    <property type="protein sequence ID" value="SFW63544.1"/>
    <property type="molecule type" value="Genomic_DNA"/>
</dbReference>
<evidence type="ECO:0000256" key="2">
    <source>
        <dbReference type="ARBA" id="ARBA00013855"/>
    </source>
</evidence>
<dbReference type="Proteomes" id="UP000183257">
    <property type="component" value="Unassembled WGS sequence"/>
</dbReference>
<dbReference type="STRING" id="76595.SAMN05660313_02978"/>
<dbReference type="PANTHER" id="PTHR34138:SF1">
    <property type="entry name" value="CELL SHAPE-DETERMINING PROTEIN MREC"/>
    <property type="match status" value="1"/>
</dbReference>
<dbReference type="RefSeq" id="WP_072304605.1">
    <property type="nucleotide sequence ID" value="NZ_FPIY01000005.1"/>
</dbReference>
<protein>
    <recommendedName>
        <fullName evidence="2">Cell shape-determining protein MreC</fullName>
    </recommendedName>
    <alternativeName>
        <fullName evidence="4">Cell shape protein MreC</fullName>
    </alternativeName>
</protein>
<gene>
    <name evidence="6" type="ORF">SAMN05660313_02978</name>
</gene>
<name>A0A1K1QUJ2_9FLAO</name>
<proteinExistence type="inferred from homology"/>
<dbReference type="Gene3D" id="2.40.10.350">
    <property type="entry name" value="Rod shape-determining protein MreC, domain 2"/>
    <property type="match status" value="1"/>
</dbReference>
<comment type="similarity">
    <text evidence="1">Belongs to the MreC family.</text>
</comment>
<dbReference type="InterPro" id="IPR055342">
    <property type="entry name" value="MreC_beta-barrel_core"/>
</dbReference>
<evidence type="ECO:0000259" key="5">
    <source>
        <dbReference type="Pfam" id="PF04085"/>
    </source>
</evidence>
<evidence type="ECO:0000256" key="3">
    <source>
        <dbReference type="ARBA" id="ARBA00022960"/>
    </source>
</evidence>
<dbReference type="InterPro" id="IPR042175">
    <property type="entry name" value="Cell/Rod_MreC_2"/>
</dbReference>
<dbReference type="InterPro" id="IPR007221">
    <property type="entry name" value="MreC"/>
</dbReference>
<sequence>MQQIINFLIRNKNGLLYVFLLLIALGFTVQSNSYHQSKFLNSSNWLTGNIYQTSTNVSTYFSLQDENNVLLEENKRLRNLLFNKGIARPDSVAIDTTSPYDVITANIIKNSYSLNKNYPTINAGENQGIKEDMGVITSNGILGIIDHTSSKFAIVQSILNTKSTINAKLKNSNYFGSLVWDTKDFNTVQLTDIPRLVNIKIGDTVVTGAMSSIFPENIPIGIIKDYSLNKTENSYHINISLFQDMSNVKNVYIIKNKNIVEIKELEKKVE</sequence>
<dbReference type="InterPro" id="IPR042177">
    <property type="entry name" value="Cell/Rod_1"/>
</dbReference>
<keyword evidence="7" id="KW-1185">Reference proteome</keyword>
<dbReference type="GO" id="GO:0008360">
    <property type="term" value="P:regulation of cell shape"/>
    <property type="evidence" value="ECO:0007669"/>
    <property type="project" value="UniProtKB-KW"/>
</dbReference>
<organism evidence="6 7">
    <name type="scientific">Cellulophaga fucicola</name>
    <dbReference type="NCBI Taxonomy" id="76595"/>
    <lineage>
        <taxon>Bacteria</taxon>
        <taxon>Pseudomonadati</taxon>
        <taxon>Bacteroidota</taxon>
        <taxon>Flavobacteriia</taxon>
        <taxon>Flavobacteriales</taxon>
        <taxon>Flavobacteriaceae</taxon>
        <taxon>Cellulophaga</taxon>
    </lineage>
</organism>
<accession>A0A1K1QUJ2</accession>
<reference evidence="7" key="1">
    <citation type="submission" date="2016-11" db="EMBL/GenBank/DDBJ databases">
        <authorList>
            <person name="Varghese N."/>
            <person name="Submissions S."/>
        </authorList>
    </citation>
    <scope>NUCLEOTIDE SEQUENCE [LARGE SCALE GENOMIC DNA]</scope>
    <source>
        <strain evidence="7">DSM 24786</strain>
    </source>
</reference>
<dbReference type="OrthoDB" id="9811827at2"/>
<dbReference type="AlphaFoldDB" id="A0A1K1QUJ2"/>
<evidence type="ECO:0000313" key="6">
    <source>
        <dbReference type="EMBL" id="SFW63544.1"/>
    </source>
</evidence>
<evidence type="ECO:0000313" key="7">
    <source>
        <dbReference type="Proteomes" id="UP000183257"/>
    </source>
</evidence>
<evidence type="ECO:0000256" key="1">
    <source>
        <dbReference type="ARBA" id="ARBA00009369"/>
    </source>
</evidence>